<reference evidence="6" key="1">
    <citation type="submission" date="2019-07" db="EMBL/GenBank/DDBJ databases">
        <title>Complete Genome Sequences of Vibrion rotiferianus strain AM7.</title>
        <authorList>
            <person name="Miyazaki K."/>
            <person name="Wiseschart A."/>
            <person name="Pootanakit K."/>
            <person name="Ishimori K."/>
            <person name="Kitahara K."/>
        </authorList>
    </citation>
    <scope>NUCLEOTIDE SEQUENCE [LARGE SCALE GENOMIC DNA]</scope>
    <source>
        <strain evidence="6">AM7</strain>
    </source>
</reference>
<dbReference type="PROSITE" id="PS51257">
    <property type="entry name" value="PROKAR_LIPOPROTEIN"/>
    <property type="match status" value="1"/>
</dbReference>
<evidence type="ECO:0008006" key="7">
    <source>
        <dbReference type="Google" id="ProtNLM"/>
    </source>
</evidence>
<evidence type="ECO:0000313" key="5">
    <source>
        <dbReference type="EMBL" id="BBL90477.1"/>
    </source>
</evidence>
<evidence type="ECO:0000256" key="3">
    <source>
        <dbReference type="PIRSR" id="PIRSR603782-2"/>
    </source>
</evidence>
<dbReference type="PANTHER" id="PTHR12151">
    <property type="entry name" value="ELECTRON TRANSPORT PROTIN SCO1/SENC FAMILY MEMBER"/>
    <property type="match status" value="1"/>
</dbReference>
<keyword evidence="4" id="KW-0732">Signal</keyword>
<evidence type="ECO:0000256" key="2">
    <source>
        <dbReference type="PIRSR" id="PIRSR603782-1"/>
    </source>
</evidence>
<evidence type="ECO:0000313" key="6">
    <source>
        <dbReference type="Proteomes" id="UP000315115"/>
    </source>
</evidence>
<dbReference type="EMBL" id="AP019799">
    <property type="protein sequence ID" value="BBL90477.1"/>
    <property type="molecule type" value="Genomic_DNA"/>
</dbReference>
<dbReference type="InterPro" id="IPR003782">
    <property type="entry name" value="SCO1/SenC"/>
</dbReference>
<feature type="binding site" evidence="2">
    <location>
        <position position="62"/>
    </location>
    <ligand>
        <name>Cu cation</name>
        <dbReference type="ChEBI" id="CHEBI:23378"/>
    </ligand>
</feature>
<accession>A0A510IA91</accession>
<name>A0A510IA91_9VIBR</name>
<dbReference type="SUPFAM" id="SSF52833">
    <property type="entry name" value="Thioredoxin-like"/>
    <property type="match status" value="1"/>
</dbReference>
<feature type="disulfide bond" description="Redox-active" evidence="3">
    <location>
        <begin position="58"/>
        <end position="62"/>
    </location>
</feature>
<evidence type="ECO:0000256" key="1">
    <source>
        <dbReference type="ARBA" id="ARBA00010996"/>
    </source>
</evidence>
<dbReference type="InterPro" id="IPR036249">
    <property type="entry name" value="Thioredoxin-like_sf"/>
</dbReference>
<dbReference type="Pfam" id="PF02630">
    <property type="entry name" value="SCO1-SenC"/>
    <property type="match status" value="1"/>
</dbReference>
<protein>
    <recommendedName>
        <fullName evidence="7">Photosynthetic protein synthase I</fullName>
    </recommendedName>
</protein>
<keyword evidence="2" id="KW-0479">Metal-binding</keyword>
<feature type="signal peptide" evidence="4">
    <location>
        <begin position="1"/>
        <end position="24"/>
    </location>
</feature>
<dbReference type="GO" id="GO:0046872">
    <property type="term" value="F:metal ion binding"/>
    <property type="evidence" value="ECO:0007669"/>
    <property type="project" value="UniProtKB-KW"/>
</dbReference>
<dbReference type="Gene3D" id="3.40.30.10">
    <property type="entry name" value="Glutaredoxin"/>
    <property type="match status" value="1"/>
</dbReference>
<dbReference type="CDD" id="cd02968">
    <property type="entry name" value="SCO"/>
    <property type="match status" value="1"/>
</dbReference>
<feature type="binding site" evidence="2">
    <location>
        <position position="58"/>
    </location>
    <ligand>
        <name>Cu cation</name>
        <dbReference type="ChEBI" id="CHEBI:23378"/>
    </ligand>
</feature>
<dbReference type="RefSeq" id="WP_143693366.1">
    <property type="nucleotide sequence ID" value="NZ_AP019799.1"/>
</dbReference>
<sequence>MRRQTSYTIYAFLAACLLSFSTAAKPLKFELQENTLGTVTEKNWQGKFLLMGIGYTSCPDICPTTVIDLATAVNSLKEETDKVTPIFISVDPNRDTVENLDMYVKYFDPKMVGLTGTQEQIKAIAKSMKATYGYSLEGKPIYPPLPKQYEVYHSAYIYLYGPDRELIDVFGYGEGGAKIGQSLKRYINE</sequence>
<evidence type="ECO:0000256" key="4">
    <source>
        <dbReference type="SAM" id="SignalP"/>
    </source>
</evidence>
<keyword evidence="3" id="KW-1015">Disulfide bond</keyword>
<feature type="chain" id="PRO_5021939539" description="Photosynthetic protein synthase I" evidence="4">
    <location>
        <begin position="25"/>
        <end position="189"/>
    </location>
</feature>
<dbReference type="AlphaFoldDB" id="A0A510IA91"/>
<dbReference type="PANTHER" id="PTHR12151:SF25">
    <property type="entry name" value="LINALOOL DEHYDRATASE_ISOMERASE DOMAIN-CONTAINING PROTEIN"/>
    <property type="match status" value="1"/>
</dbReference>
<proteinExistence type="inferred from homology"/>
<feature type="binding site" evidence="2">
    <location>
        <position position="153"/>
    </location>
    <ligand>
        <name>Cu cation</name>
        <dbReference type="ChEBI" id="CHEBI:23378"/>
    </ligand>
</feature>
<dbReference type="FunFam" id="3.40.30.10:FF:000013">
    <property type="entry name" value="Blast:Protein SCO1 homolog, mitochondrial"/>
    <property type="match status" value="1"/>
</dbReference>
<organism evidence="5 6">
    <name type="scientific">Vibrio rotiferianus</name>
    <dbReference type="NCBI Taxonomy" id="190895"/>
    <lineage>
        <taxon>Bacteria</taxon>
        <taxon>Pseudomonadati</taxon>
        <taxon>Pseudomonadota</taxon>
        <taxon>Gammaproteobacteria</taxon>
        <taxon>Vibrionales</taxon>
        <taxon>Vibrionaceae</taxon>
        <taxon>Vibrio</taxon>
    </lineage>
</organism>
<gene>
    <name evidence="5" type="ORF">VroAM7_31300</name>
</gene>
<comment type="similarity">
    <text evidence="1">Belongs to the SCO1/2 family.</text>
</comment>
<dbReference type="Proteomes" id="UP000315115">
    <property type="component" value="Chromosome 2"/>
</dbReference>
<keyword evidence="2" id="KW-0186">Copper</keyword>